<dbReference type="AlphaFoldDB" id="A0A377WQ40"/>
<dbReference type="Pfam" id="PF01370">
    <property type="entry name" value="Epimerase"/>
    <property type="match status" value="1"/>
</dbReference>
<dbReference type="Gene3D" id="3.40.50.720">
    <property type="entry name" value="NAD(P)-binding Rossmann-like Domain"/>
    <property type="match status" value="1"/>
</dbReference>
<dbReference type="SUPFAM" id="SSF51735">
    <property type="entry name" value="NAD(P)-binding Rossmann-fold domains"/>
    <property type="match status" value="1"/>
</dbReference>
<evidence type="ECO:0000256" key="1">
    <source>
        <dbReference type="ARBA" id="ARBA00023027"/>
    </source>
</evidence>
<protein>
    <submittedName>
        <fullName evidence="3">Uridine diphosphate galacturonate 4-epimerase</fullName>
    </submittedName>
</protein>
<dbReference type="InterPro" id="IPR036291">
    <property type="entry name" value="NAD(P)-bd_dom_sf"/>
</dbReference>
<evidence type="ECO:0000313" key="4">
    <source>
        <dbReference type="Proteomes" id="UP000254799"/>
    </source>
</evidence>
<evidence type="ECO:0000259" key="2">
    <source>
        <dbReference type="Pfam" id="PF01370"/>
    </source>
</evidence>
<dbReference type="EMBL" id="UGLC01000002">
    <property type="protein sequence ID" value="STT55471.1"/>
    <property type="molecule type" value="Genomic_DNA"/>
</dbReference>
<gene>
    <name evidence="3" type="primary">uge_2</name>
    <name evidence="3" type="ORF">NCTC8849_04086</name>
</gene>
<sequence>MAHTYSHLYSIPTTGLRFFTVYGPWGRPDMALFKFTKAMLEGKSIDVYNYGKMKRDFTYIDDIGRSYCSYPGCNPSA</sequence>
<name>A0A377WQ40_KLEPN</name>
<reference evidence="3 4" key="1">
    <citation type="submission" date="2018-06" db="EMBL/GenBank/DDBJ databases">
        <authorList>
            <consortium name="Pathogen Informatics"/>
            <person name="Doyle S."/>
        </authorList>
    </citation>
    <scope>NUCLEOTIDE SEQUENCE [LARGE SCALE GENOMIC DNA]</scope>
    <source>
        <strain evidence="3 4">NCTC8849</strain>
    </source>
</reference>
<proteinExistence type="predicted"/>
<feature type="domain" description="NAD-dependent epimerase/dehydratase" evidence="2">
    <location>
        <begin position="1"/>
        <end position="65"/>
    </location>
</feature>
<dbReference type="PANTHER" id="PTHR43574">
    <property type="entry name" value="EPIMERASE-RELATED"/>
    <property type="match status" value="1"/>
</dbReference>
<organism evidence="3 4">
    <name type="scientific">Klebsiella pneumoniae</name>
    <dbReference type="NCBI Taxonomy" id="573"/>
    <lineage>
        <taxon>Bacteria</taxon>
        <taxon>Pseudomonadati</taxon>
        <taxon>Pseudomonadota</taxon>
        <taxon>Gammaproteobacteria</taxon>
        <taxon>Enterobacterales</taxon>
        <taxon>Enterobacteriaceae</taxon>
        <taxon>Klebsiella/Raoultella group</taxon>
        <taxon>Klebsiella</taxon>
        <taxon>Klebsiella pneumoniae complex</taxon>
    </lineage>
</organism>
<accession>A0A377WQ40</accession>
<keyword evidence="1" id="KW-0520">NAD</keyword>
<dbReference type="InterPro" id="IPR001509">
    <property type="entry name" value="Epimerase_deHydtase"/>
</dbReference>
<dbReference type="Proteomes" id="UP000254799">
    <property type="component" value="Unassembled WGS sequence"/>
</dbReference>
<evidence type="ECO:0000313" key="3">
    <source>
        <dbReference type="EMBL" id="STT55471.1"/>
    </source>
</evidence>